<keyword evidence="7 13" id="KW-1133">Transmembrane helix</keyword>
<dbReference type="OMA" id="MICSSAY"/>
<proteinExistence type="inferred from homology"/>
<evidence type="ECO:0000256" key="13">
    <source>
        <dbReference type="RuleBase" id="RU364061"/>
    </source>
</evidence>
<feature type="transmembrane region" description="Helical" evidence="13">
    <location>
        <begin position="190"/>
        <end position="207"/>
    </location>
</feature>
<dbReference type="SUPFAM" id="SSF81321">
    <property type="entry name" value="Family A G protein-coupled receptor-like"/>
    <property type="match status" value="1"/>
</dbReference>
<feature type="transmembrane region" description="Helical" evidence="13">
    <location>
        <begin position="162"/>
        <end position="184"/>
    </location>
</feature>
<evidence type="ECO:0000256" key="2">
    <source>
        <dbReference type="ARBA" id="ARBA00004651"/>
    </source>
</evidence>
<evidence type="ECO:0000256" key="5">
    <source>
        <dbReference type="ARBA" id="ARBA00022507"/>
    </source>
</evidence>
<dbReference type="AlphaFoldDB" id="F7FEJ3"/>
<dbReference type="GO" id="GO:0007606">
    <property type="term" value="P:sensory perception of chemical stimulus"/>
    <property type="evidence" value="ECO:0007669"/>
    <property type="project" value="UniProtKB-ARBA"/>
</dbReference>
<name>F7FEJ3_MONDO</name>
<dbReference type="FunFam" id="1.20.1070.10:FF:000033">
    <property type="entry name" value="Vomeronasal type-1 receptor"/>
    <property type="match status" value="1"/>
</dbReference>
<reference evidence="15" key="2">
    <citation type="submission" date="2025-08" db="UniProtKB">
        <authorList>
            <consortium name="Ensembl"/>
        </authorList>
    </citation>
    <scope>IDENTIFICATION</scope>
</reference>
<feature type="transmembrane region" description="Helical" evidence="13">
    <location>
        <begin position="6"/>
        <end position="31"/>
    </location>
</feature>
<dbReference type="eggNOG" id="KOG4219">
    <property type="taxonomic scope" value="Eukaryota"/>
</dbReference>
<keyword evidence="9 13" id="KW-0472">Membrane</keyword>
<comment type="subcellular location">
    <subcellularLocation>
        <location evidence="2 13">Cell membrane</location>
        <topology evidence="2 13">Multi-pass membrane protein</topology>
    </subcellularLocation>
</comment>
<evidence type="ECO:0000256" key="4">
    <source>
        <dbReference type="ARBA" id="ARBA00022475"/>
    </source>
</evidence>
<dbReference type="PROSITE" id="PS50262">
    <property type="entry name" value="G_PROTEIN_RECEP_F1_2"/>
    <property type="match status" value="1"/>
</dbReference>
<dbReference type="HOGENOM" id="CLU_058641_1_0_1"/>
<keyword evidence="4 13" id="KW-1003">Cell membrane</keyword>
<dbReference type="PRINTS" id="PR01534">
    <property type="entry name" value="VOMERONASL1R"/>
</dbReference>
<protein>
    <recommendedName>
        <fullName evidence="13">Vomeronasal type-1 receptor</fullName>
    </recommendedName>
</protein>
<keyword evidence="16" id="KW-1185">Reference proteome</keyword>
<dbReference type="GO" id="GO:0019236">
    <property type="term" value="P:response to pheromone"/>
    <property type="evidence" value="ECO:0007669"/>
    <property type="project" value="UniProtKB-KW"/>
</dbReference>
<reference evidence="15 16" key="1">
    <citation type="journal article" date="2007" name="Nature">
        <title>Genome of the marsupial Monodelphis domestica reveals innovation in non-coding sequences.</title>
        <authorList>
            <person name="Mikkelsen T.S."/>
            <person name="Wakefield M.J."/>
            <person name="Aken B."/>
            <person name="Amemiya C.T."/>
            <person name="Chang J.L."/>
            <person name="Duke S."/>
            <person name="Garber M."/>
            <person name="Gentles A.J."/>
            <person name="Goodstadt L."/>
            <person name="Heger A."/>
            <person name="Jurka J."/>
            <person name="Kamal M."/>
            <person name="Mauceli E."/>
            <person name="Searle S.M."/>
            <person name="Sharpe T."/>
            <person name="Baker M.L."/>
            <person name="Batzer M.A."/>
            <person name="Benos P.V."/>
            <person name="Belov K."/>
            <person name="Clamp M."/>
            <person name="Cook A."/>
            <person name="Cuff J."/>
            <person name="Das R."/>
            <person name="Davidow L."/>
            <person name="Deakin J.E."/>
            <person name="Fazzari M.J."/>
            <person name="Glass J.L."/>
            <person name="Grabherr M."/>
            <person name="Greally J.M."/>
            <person name="Gu W."/>
            <person name="Hore T.A."/>
            <person name="Huttley G.A."/>
            <person name="Kleber M."/>
            <person name="Jirtle R.L."/>
            <person name="Koina E."/>
            <person name="Lee J.T."/>
            <person name="Mahony S."/>
            <person name="Marra M.A."/>
            <person name="Miller R.D."/>
            <person name="Nicholls R.D."/>
            <person name="Oda M."/>
            <person name="Papenfuss A.T."/>
            <person name="Parra Z.E."/>
            <person name="Pollock D.D."/>
            <person name="Ray D.A."/>
            <person name="Schein J.E."/>
            <person name="Speed T.P."/>
            <person name="Thompson K."/>
            <person name="VandeBerg J.L."/>
            <person name="Wade C.M."/>
            <person name="Walker J.A."/>
            <person name="Waters P.D."/>
            <person name="Webber C."/>
            <person name="Weidman J.R."/>
            <person name="Xie X."/>
            <person name="Zody M.C."/>
            <person name="Baldwin J."/>
            <person name="Abdouelleil A."/>
            <person name="Abdulkadir J."/>
            <person name="Abebe A."/>
            <person name="Abera B."/>
            <person name="Abreu J."/>
            <person name="Acer S.C."/>
            <person name="Aftuck L."/>
            <person name="Alexander A."/>
            <person name="An P."/>
            <person name="Anderson E."/>
            <person name="Anderson S."/>
            <person name="Arachi H."/>
            <person name="Azer M."/>
            <person name="Bachantsang P."/>
            <person name="Barry A."/>
            <person name="Bayul T."/>
            <person name="Berlin A."/>
            <person name="Bessette D."/>
            <person name="Bloom T."/>
            <person name="Bloom T."/>
            <person name="Boguslavskiy L."/>
            <person name="Bonnet C."/>
            <person name="Boukhgalter B."/>
            <person name="Bourzgui I."/>
            <person name="Brown A."/>
            <person name="Cahill P."/>
            <person name="Channer S."/>
            <person name="Cheshatsang Y."/>
            <person name="Chuda L."/>
            <person name="Citroen M."/>
            <person name="Collymore A."/>
            <person name="Cooke P."/>
            <person name="Costello M."/>
            <person name="D'Aco K."/>
            <person name="Daza R."/>
            <person name="De Haan G."/>
            <person name="DeGray S."/>
            <person name="DeMaso C."/>
            <person name="Dhargay N."/>
            <person name="Dooley K."/>
            <person name="Dooley E."/>
            <person name="Doricent M."/>
            <person name="Dorje P."/>
            <person name="Dorjee K."/>
            <person name="Dupes A."/>
            <person name="Elong R."/>
            <person name="Falk J."/>
            <person name="Farina A."/>
            <person name="Faro S."/>
            <person name="Ferguson D."/>
            <person name="Fisher S."/>
            <person name="Foley C.D."/>
            <person name="Franke A."/>
            <person name="Friedrich D."/>
            <person name="Gadbois L."/>
            <person name="Gearin G."/>
            <person name="Gearin C.R."/>
            <person name="Giannoukos G."/>
            <person name="Goode T."/>
            <person name="Graham J."/>
            <person name="Grandbois E."/>
            <person name="Grewal S."/>
            <person name="Gyaltsen K."/>
            <person name="Hafez N."/>
            <person name="Hagos B."/>
            <person name="Hall J."/>
            <person name="Henson C."/>
            <person name="Hollinger A."/>
            <person name="Honan T."/>
            <person name="Huard M.D."/>
            <person name="Hughes L."/>
            <person name="Hurhula B."/>
            <person name="Husby M.E."/>
            <person name="Kamat A."/>
            <person name="Kanga B."/>
            <person name="Kashin S."/>
            <person name="Khazanovich D."/>
            <person name="Kisner P."/>
            <person name="Lance K."/>
            <person name="Lara M."/>
            <person name="Lee W."/>
            <person name="Lennon N."/>
            <person name="Letendre F."/>
            <person name="LeVine R."/>
            <person name="Lipovsky A."/>
            <person name="Liu X."/>
            <person name="Liu J."/>
            <person name="Liu S."/>
            <person name="Lokyitsang T."/>
            <person name="Lokyitsang Y."/>
            <person name="Lubonja R."/>
            <person name="Lui A."/>
            <person name="MacDonald P."/>
            <person name="Magnisalis V."/>
            <person name="Maru K."/>
            <person name="Matthews C."/>
            <person name="McCusker W."/>
            <person name="McDonough S."/>
            <person name="Mehta T."/>
            <person name="Meldrim J."/>
            <person name="Meneus L."/>
            <person name="Mihai O."/>
            <person name="Mihalev A."/>
            <person name="Mihova T."/>
            <person name="Mittelman R."/>
            <person name="Mlenga V."/>
            <person name="Montmayeur A."/>
            <person name="Mulrain L."/>
            <person name="Navidi A."/>
            <person name="Naylor J."/>
            <person name="Negash T."/>
            <person name="Nguyen T."/>
            <person name="Nguyen N."/>
            <person name="Nicol R."/>
            <person name="Norbu C."/>
            <person name="Norbu N."/>
            <person name="Novod N."/>
            <person name="O'Neill B."/>
            <person name="Osman S."/>
            <person name="Markiewicz E."/>
            <person name="Oyono O.L."/>
            <person name="Patti C."/>
            <person name="Phunkhang P."/>
            <person name="Pierre F."/>
            <person name="Priest M."/>
            <person name="Raghuraman S."/>
            <person name="Rege F."/>
            <person name="Reyes R."/>
            <person name="Rise C."/>
            <person name="Rogov P."/>
            <person name="Ross K."/>
            <person name="Ryan E."/>
            <person name="Settipalli S."/>
            <person name="Shea T."/>
            <person name="Sherpa N."/>
            <person name="Shi L."/>
            <person name="Shih D."/>
            <person name="Sparrow T."/>
            <person name="Spaulding J."/>
            <person name="Stalker J."/>
            <person name="Stange-Thomann N."/>
            <person name="Stavropoulos S."/>
            <person name="Stone C."/>
            <person name="Strader C."/>
            <person name="Tesfaye S."/>
            <person name="Thomson T."/>
            <person name="Thoulutsang Y."/>
            <person name="Thoulutsang D."/>
            <person name="Topham K."/>
            <person name="Topping I."/>
            <person name="Tsamla T."/>
            <person name="Vassiliev H."/>
            <person name="Vo A."/>
            <person name="Wangchuk T."/>
            <person name="Wangdi T."/>
            <person name="Weiand M."/>
            <person name="Wilkinson J."/>
            <person name="Wilson A."/>
            <person name="Yadav S."/>
            <person name="Young G."/>
            <person name="Yu Q."/>
            <person name="Zembek L."/>
            <person name="Zhong D."/>
            <person name="Zimmer A."/>
            <person name="Zwirko Z."/>
            <person name="Jaffe D.B."/>
            <person name="Alvarez P."/>
            <person name="Brockman W."/>
            <person name="Butler J."/>
            <person name="Chin C."/>
            <person name="Gnerre S."/>
            <person name="MacCallum I."/>
            <person name="Graves J.A."/>
            <person name="Ponting C.P."/>
            <person name="Breen M."/>
            <person name="Samollow P.B."/>
            <person name="Lander E.S."/>
            <person name="Lindblad-Toh K."/>
        </authorList>
    </citation>
    <scope>NUCLEOTIDE SEQUENCE [LARGE SCALE GENOMIC DNA]</scope>
</reference>
<keyword evidence="12 13" id="KW-0807">Transducer</keyword>
<comment type="similarity">
    <text evidence="3 13">Belongs to the G-protein coupled receptor 1 family.</text>
</comment>
<keyword evidence="6 13" id="KW-0812">Transmembrane</keyword>
<dbReference type="GeneTree" id="ENSGT00960000186612"/>
<feature type="transmembrane region" description="Helical" evidence="13">
    <location>
        <begin position="127"/>
        <end position="150"/>
    </location>
</feature>
<keyword evidence="10 13" id="KW-0675">Receptor</keyword>
<keyword evidence="11" id="KW-0325">Glycoprotein</keyword>
<keyword evidence="5 13" id="KW-0589">Pheromone response</keyword>
<evidence type="ECO:0000256" key="10">
    <source>
        <dbReference type="ARBA" id="ARBA00023170"/>
    </source>
</evidence>
<evidence type="ECO:0000256" key="1">
    <source>
        <dbReference type="ARBA" id="ARBA00003878"/>
    </source>
</evidence>
<evidence type="ECO:0000256" key="12">
    <source>
        <dbReference type="ARBA" id="ARBA00023224"/>
    </source>
</evidence>
<dbReference type="InterPro" id="IPR004072">
    <property type="entry name" value="Vmron_rcpt_1"/>
</dbReference>
<gene>
    <name evidence="15" type="primary">monDomV1R1221</name>
</gene>
<evidence type="ECO:0000256" key="8">
    <source>
        <dbReference type="ARBA" id="ARBA00023040"/>
    </source>
</evidence>
<evidence type="ECO:0000256" key="9">
    <source>
        <dbReference type="ARBA" id="ARBA00023136"/>
    </source>
</evidence>
<dbReference type="Proteomes" id="UP000002280">
    <property type="component" value="Chromosome 4"/>
</dbReference>
<reference evidence="15" key="3">
    <citation type="submission" date="2025-09" db="UniProtKB">
        <authorList>
            <consortium name="Ensembl"/>
        </authorList>
    </citation>
    <scope>IDENTIFICATION</scope>
</reference>
<sequence>MKLFNLLVAILFITQIGSGLLGNLFLLCYYISALLSGHRLRPIDTIFVNLAFANLKVLLSKGLPQTMFFLGMKNFLDPFCCNLIHYLQHLSRSVSLSTTCLLSGFQVIAISASNSRWSELKAQATKYIVHSCLFCWCFYLLINLTMLGIMHNSRFKSNNTRWWHLGYCSVAAPASFNTTFYGIIFSLPDFICMAFMIWASVYLIFLLHRHHQRVKHIHNLHISPGYFPEIRATHAILLLVCTYVSFYSIDSILSFSVFQFGKYESFLLPIAQFMTTCFPTISPFILISYDSQGHRNWRNLWSKKSSQ</sequence>
<feature type="domain" description="G-protein coupled receptors family 1 profile" evidence="14">
    <location>
        <begin position="22"/>
        <end position="286"/>
    </location>
</feature>
<evidence type="ECO:0000256" key="6">
    <source>
        <dbReference type="ARBA" id="ARBA00022692"/>
    </source>
</evidence>
<dbReference type="GO" id="GO:0016503">
    <property type="term" value="F:pheromone receptor activity"/>
    <property type="evidence" value="ECO:0007669"/>
    <property type="project" value="InterPro"/>
</dbReference>
<feature type="transmembrane region" description="Helical" evidence="13">
    <location>
        <begin position="266"/>
        <end position="289"/>
    </location>
</feature>
<dbReference type="InterPro" id="IPR017452">
    <property type="entry name" value="GPCR_Rhodpsn_7TM"/>
</dbReference>
<dbReference type="GeneID" id="100312327"/>
<evidence type="ECO:0000313" key="15">
    <source>
        <dbReference type="Ensembl" id="ENSMODP00000007540.3"/>
    </source>
</evidence>
<dbReference type="Ensembl" id="ENSMODT00000007691.3">
    <property type="protein sequence ID" value="ENSMODP00000007540.3"/>
    <property type="gene ID" value="ENSMODG00000006082.3"/>
</dbReference>
<dbReference type="KEGG" id="mdo:100312327"/>
<evidence type="ECO:0000256" key="7">
    <source>
        <dbReference type="ARBA" id="ARBA00022989"/>
    </source>
</evidence>
<organism evidence="15 16">
    <name type="scientific">Monodelphis domestica</name>
    <name type="common">Gray short-tailed opossum</name>
    <dbReference type="NCBI Taxonomy" id="13616"/>
    <lineage>
        <taxon>Eukaryota</taxon>
        <taxon>Metazoa</taxon>
        <taxon>Chordata</taxon>
        <taxon>Craniata</taxon>
        <taxon>Vertebrata</taxon>
        <taxon>Euteleostomi</taxon>
        <taxon>Mammalia</taxon>
        <taxon>Metatheria</taxon>
        <taxon>Didelphimorphia</taxon>
        <taxon>Didelphidae</taxon>
        <taxon>Monodelphis</taxon>
    </lineage>
</organism>
<dbReference type="GO" id="GO:0005550">
    <property type="term" value="F:pheromone binding"/>
    <property type="evidence" value="ECO:0000318"/>
    <property type="project" value="GO_Central"/>
</dbReference>
<accession>F7FEJ3</accession>
<feature type="transmembrane region" description="Helical" evidence="13">
    <location>
        <begin position="236"/>
        <end position="260"/>
    </location>
</feature>
<dbReference type="Gene3D" id="1.20.1070.10">
    <property type="entry name" value="Rhodopsin 7-helix transmembrane proteins"/>
    <property type="match status" value="1"/>
</dbReference>
<evidence type="ECO:0000256" key="3">
    <source>
        <dbReference type="ARBA" id="ARBA00010663"/>
    </source>
</evidence>
<comment type="function">
    <text evidence="1">Putative pheromone receptor.</text>
</comment>
<keyword evidence="8 13" id="KW-0297">G-protein coupled receptor</keyword>
<evidence type="ECO:0000259" key="14">
    <source>
        <dbReference type="PROSITE" id="PS50262"/>
    </source>
</evidence>
<dbReference type="OrthoDB" id="9449284at2759"/>
<dbReference type="Pfam" id="PF03402">
    <property type="entry name" value="V1R"/>
    <property type="match status" value="1"/>
</dbReference>
<dbReference type="InParanoid" id="F7FEJ3"/>
<dbReference type="GO" id="GO:0005886">
    <property type="term" value="C:plasma membrane"/>
    <property type="evidence" value="ECO:0000318"/>
    <property type="project" value="GO_Central"/>
</dbReference>
<dbReference type="CTD" id="100312327"/>
<dbReference type="PANTHER" id="PTHR24062">
    <property type="entry name" value="VOMERONASAL TYPE-1 RECEPTOR"/>
    <property type="match status" value="1"/>
</dbReference>
<evidence type="ECO:0000256" key="11">
    <source>
        <dbReference type="ARBA" id="ARBA00023180"/>
    </source>
</evidence>
<evidence type="ECO:0000313" key="16">
    <source>
        <dbReference type="Proteomes" id="UP000002280"/>
    </source>
</evidence>
<feature type="transmembrane region" description="Helical" evidence="13">
    <location>
        <begin position="94"/>
        <end position="115"/>
    </location>
</feature>